<proteinExistence type="inferred from homology"/>
<name>A0A066RK99_9GAMM</name>
<dbReference type="PANTHER" id="PTHR34653">
    <property type="match status" value="1"/>
</dbReference>
<dbReference type="GO" id="GO:0071973">
    <property type="term" value="P:bacterial-type flagellum-dependent cell motility"/>
    <property type="evidence" value="ECO:0007669"/>
    <property type="project" value="InterPro"/>
</dbReference>
<comment type="caution">
    <text evidence="6">The sequence shown here is derived from an EMBL/GenBank/DDBJ whole genome shotgun (WGS) entry which is preliminary data.</text>
</comment>
<reference evidence="6 7" key="1">
    <citation type="submission" date="2014-04" db="EMBL/GenBank/DDBJ databases">
        <title>Draft genome sequence of Photobacterium halotolerans S2753: a solonamide, ngercheumicin and holomycin producer.</title>
        <authorList>
            <person name="Machado H.R."/>
            <person name="Gram L."/>
        </authorList>
    </citation>
    <scope>NUCLEOTIDE SEQUENCE [LARGE SCALE GENOMIC DNA]</scope>
    <source>
        <strain evidence="6 7">S2753</strain>
    </source>
</reference>
<dbReference type="GO" id="GO:0009425">
    <property type="term" value="C:bacterial-type flagellum basal body"/>
    <property type="evidence" value="ECO:0007669"/>
    <property type="project" value="UniProtKB-SubCell"/>
</dbReference>
<dbReference type="NCBIfam" id="TIGR00205">
    <property type="entry name" value="fliE"/>
    <property type="match status" value="1"/>
</dbReference>
<dbReference type="GO" id="GO:0003774">
    <property type="term" value="F:cytoskeletal motor activity"/>
    <property type="evidence" value="ECO:0007669"/>
    <property type="project" value="InterPro"/>
</dbReference>
<dbReference type="PANTHER" id="PTHR34653:SF1">
    <property type="entry name" value="FLAGELLAR HOOK-BASAL BODY COMPLEX PROTEIN FLIE"/>
    <property type="match status" value="1"/>
</dbReference>
<evidence type="ECO:0000256" key="1">
    <source>
        <dbReference type="ARBA" id="ARBA00004117"/>
    </source>
</evidence>
<dbReference type="GO" id="GO:0005198">
    <property type="term" value="F:structural molecule activity"/>
    <property type="evidence" value="ECO:0007669"/>
    <property type="project" value="UniProtKB-UniRule"/>
</dbReference>
<evidence type="ECO:0000313" key="6">
    <source>
        <dbReference type="EMBL" id="KDM90870.1"/>
    </source>
</evidence>
<dbReference type="Proteomes" id="UP000027192">
    <property type="component" value="Unassembled WGS sequence"/>
</dbReference>
<dbReference type="Pfam" id="PF02049">
    <property type="entry name" value="FliE"/>
    <property type="match status" value="1"/>
</dbReference>
<evidence type="ECO:0000256" key="4">
    <source>
        <dbReference type="ARBA" id="ARBA00023143"/>
    </source>
</evidence>
<keyword evidence="4 5" id="KW-0975">Bacterial flagellum</keyword>
<comment type="subcellular location">
    <subcellularLocation>
        <location evidence="1 5">Bacterial flagellum basal body</location>
    </subcellularLocation>
</comment>
<evidence type="ECO:0000256" key="2">
    <source>
        <dbReference type="ARBA" id="ARBA00009272"/>
    </source>
</evidence>
<sequence length="101" mass="11264">MSNSHMLAEMALMKRGASHAPLHANTPSEKFSDLFIDALKNTNAIQSQASDLTRRFVSGESGISAADVMRMNHKSEISMEATKQVRNKLLEQYKEILNTQL</sequence>
<dbReference type="HAMAP" id="MF_00724">
    <property type="entry name" value="FliE"/>
    <property type="match status" value="1"/>
</dbReference>
<evidence type="ECO:0000256" key="3">
    <source>
        <dbReference type="ARBA" id="ARBA00018024"/>
    </source>
</evidence>
<dbReference type="InterPro" id="IPR001624">
    <property type="entry name" value="FliE"/>
</dbReference>
<accession>A0A066RK99</accession>
<protein>
    <recommendedName>
        <fullName evidence="3 5">Flagellar hook-basal body complex protein FliE</fullName>
    </recommendedName>
</protein>
<organism evidence="6 7">
    <name type="scientific">Photobacterium galatheae</name>
    <dbReference type="NCBI Taxonomy" id="1654360"/>
    <lineage>
        <taxon>Bacteria</taxon>
        <taxon>Pseudomonadati</taxon>
        <taxon>Pseudomonadota</taxon>
        <taxon>Gammaproteobacteria</taxon>
        <taxon>Vibrionales</taxon>
        <taxon>Vibrionaceae</taxon>
        <taxon>Photobacterium</taxon>
    </lineage>
</organism>
<evidence type="ECO:0000256" key="5">
    <source>
        <dbReference type="HAMAP-Rule" id="MF_00724"/>
    </source>
</evidence>
<evidence type="ECO:0000313" key="7">
    <source>
        <dbReference type="Proteomes" id="UP000027192"/>
    </source>
</evidence>
<dbReference type="STRING" id="1654360.EA58_14005"/>
<keyword evidence="7" id="KW-1185">Reference proteome</keyword>
<dbReference type="EMBL" id="JMIB01000027">
    <property type="protein sequence ID" value="KDM90870.1"/>
    <property type="molecule type" value="Genomic_DNA"/>
</dbReference>
<comment type="similarity">
    <text evidence="2 5">Belongs to the FliE family.</text>
</comment>
<dbReference type="AlphaFoldDB" id="A0A066RK99"/>
<gene>
    <name evidence="5" type="primary">fliE</name>
    <name evidence="6" type="ORF">EA58_14005</name>
</gene>
<dbReference type="PRINTS" id="PR01006">
    <property type="entry name" value="FLGHOOKFLIE"/>
</dbReference>